<dbReference type="AlphaFoldDB" id="A0A1M6NJV7"/>
<dbReference type="RefSeq" id="WP_073121181.1">
    <property type="nucleotide sequence ID" value="NZ_FRAA01000002.1"/>
</dbReference>
<dbReference type="GO" id="GO:0020037">
    <property type="term" value="F:heme binding"/>
    <property type="evidence" value="ECO:0007669"/>
    <property type="project" value="InterPro"/>
</dbReference>
<dbReference type="InterPro" id="IPR009050">
    <property type="entry name" value="Globin-like_sf"/>
</dbReference>
<dbReference type="InterPro" id="IPR012292">
    <property type="entry name" value="Globin/Proto"/>
</dbReference>
<evidence type="ECO:0000313" key="2">
    <source>
        <dbReference type="Proteomes" id="UP000184474"/>
    </source>
</evidence>
<dbReference type="STRING" id="156994.SAMN04488028_102287"/>
<evidence type="ECO:0000313" key="1">
    <source>
        <dbReference type="EMBL" id="SHJ96038.1"/>
    </source>
</evidence>
<name>A0A1M6NJV7_REIAG</name>
<dbReference type="Gene3D" id="1.10.490.10">
    <property type="entry name" value="Globins"/>
    <property type="match status" value="1"/>
</dbReference>
<organism evidence="1 2">
    <name type="scientific">Reichenbachiella agariperforans</name>
    <dbReference type="NCBI Taxonomy" id="156994"/>
    <lineage>
        <taxon>Bacteria</taxon>
        <taxon>Pseudomonadati</taxon>
        <taxon>Bacteroidota</taxon>
        <taxon>Cytophagia</taxon>
        <taxon>Cytophagales</taxon>
        <taxon>Reichenbachiellaceae</taxon>
        <taxon>Reichenbachiella</taxon>
    </lineage>
</organism>
<dbReference type="SUPFAM" id="SSF46458">
    <property type="entry name" value="Globin-like"/>
    <property type="match status" value="1"/>
</dbReference>
<sequence>MTEKVTQVKLSYGRCAVSPKFFEDFYDDFMDSSPLIRARFENTDMEAQRALLRHGLSHLIMYAAGSHAAGMKVDRLADSHAKGKLDIQPWMYDHWIESLIRTVPRHDKKANAQLLSVWKEMIQMGVDKMISAH</sequence>
<dbReference type="GO" id="GO:0019825">
    <property type="term" value="F:oxygen binding"/>
    <property type="evidence" value="ECO:0007669"/>
    <property type="project" value="InterPro"/>
</dbReference>
<accession>A0A1M6NJV7</accession>
<evidence type="ECO:0008006" key="3">
    <source>
        <dbReference type="Google" id="ProtNLM"/>
    </source>
</evidence>
<dbReference type="Proteomes" id="UP000184474">
    <property type="component" value="Unassembled WGS sequence"/>
</dbReference>
<protein>
    <recommendedName>
        <fullName evidence="3">Globin</fullName>
    </recommendedName>
</protein>
<dbReference type="EMBL" id="FRAA01000002">
    <property type="protein sequence ID" value="SHJ96038.1"/>
    <property type="molecule type" value="Genomic_DNA"/>
</dbReference>
<keyword evidence="2" id="KW-1185">Reference proteome</keyword>
<reference evidence="2" key="1">
    <citation type="submission" date="2016-11" db="EMBL/GenBank/DDBJ databases">
        <authorList>
            <person name="Varghese N."/>
            <person name="Submissions S."/>
        </authorList>
    </citation>
    <scope>NUCLEOTIDE SEQUENCE [LARGE SCALE GENOMIC DNA]</scope>
    <source>
        <strain evidence="2">DSM 26134</strain>
    </source>
</reference>
<proteinExistence type="predicted"/>
<gene>
    <name evidence="1" type="ORF">SAMN04488028_102287</name>
</gene>